<feature type="signal peptide" evidence="1">
    <location>
        <begin position="1"/>
        <end position="20"/>
    </location>
</feature>
<organism evidence="3 4">
    <name type="scientific">Pallidibacillus thermolactis</name>
    <dbReference type="NCBI Taxonomy" id="251051"/>
    <lineage>
        <taxon>Bacteria</taxon>
        <taxon>Bacillati</taxon>
        <taxon>Bacillota</taxon>
        <taxon>Bacilli</taxon>
        <taxon>Bacillales</taxon>
        <taxon>Bacillaceae</taxon>
        <taxon>Pallidibacillus</taxon>
    </lineage>
</organism>
<evidence type="ECO:0000313" key="4">
    <source>
        <dbReference type="Proteomes" id="UP001208656"/>
    </source>
</evidence>
<keyword evidence="3" id="KW-0449">Lipoprotein</keyword>
<dbReference type="Pfam" id="PF17898">
    <property type="entry name" value="GerD"/>
    <property type="match status" value="1"/>
</dbReference>
<proteinExistence type="predicted"/>
<dbReference type="PROSITE" id="PS51257">
    <property type="entry name" value="PROKAR_LIPOPROTEIN"/>
    <property type="match status" value="1"/>
</dbReference>
<sequence>MAKKATLALLFTCFFILLTACSTQDSGSANIEYEETKKMIVDILKTEDGKKALKEVLSDDEFKAQLAIDNTVVTDSIQATLVSDKGKEFWKKAFEDPEFAQSFATSMEEGNQKLMKSLMNDPEYRKKIIELLHDPDLEKELADLLKGNEYREHLKSVISETLESPLYQAKIQEILLKAASEQEKKKEESE</sequence>
<keyword evidence="1" id="KW-0732">Signal</keyword>
<dbReference type="NCBIfam" id="NF040801">
    <property type="entry name" value="spore_GerD"/>
    <property type="match status" value="1"/>
</dbReference>
<feature type="domain" description="Spore germination GerD central core" evidence="2">
    <location>
        <begin position="67"/>
        <end position="179"/>
    </location>
</feature>
<dbReference type="InterPro" id="IPR041262">
    <property type="entry name" value="GerD_central"/>
</dbReference>
<dbReference type="Proteomes" id="UP001208656">
    <property type="component" value="Unassembled WGS sequence"/>
</dbReference>
<dbReference type="RefSeq" id="WP_263061351.1">
    <property type="nucleotide sequence ID" value="NZ_JAOUSE010000012.1"/>
</dbReference>
<reference evidence="3 4" key="1">
    <citation type="submission" date="2022-10" db="EMBL/GenBank/DDBJ databases">
        <title>Description of Fervidibacillus gen. nov. in the family Fervidibacillaceae fam. nov. with two species, Fervidibacillus albus sp. nov., and Fervidibacillus halotolerans sp. nov., isolated from tidal flat sediments.</title>
        <authorList>
            <person name="Kwon K.K."/>
            <person name="Yang S.-H."/>
        </authorList>
    </citation>
    <scope>NUCLEOTIDE SEQUENCE [LARGE SCALE GENOMIC DNA]</scope>
    <source>
        <strain evidence="3 4">DSM 23332</strain>
    </source>
</reference>
<evidence type="ECO:0000256" key="1">
    <source>
        <dbReference type="SAM" id="SignalP"/>
    </source>
</evidence>
<accession>A0ABT2WF48</accession>
<keyword evidence="4" id="KW-1185">Reference proteome</keyword>
<comment type="caution">
    <text evidence="3">The sequence shown here is derived from an EMBL/GenBank/DDBJ whole genome shotgun (WGS) entry which is preliminary data.</text>
</comment>
<dbReference type="EMBL" id="JAOUSE010000012">
    <property type="protein sequence ID" value="MCU9594071.1"/>
    <property type="molecule type" value="Genomic_DNA"/>
</dbReference>
<gene>
    <name evidence="3" type="primary">gerD</name>
    <name evidence="3" type="ORF">OEV82_06335</name>
</gene>
<protein>
    <submittedName>
        <fullName evidence="3">Spore germination lipoprotein GerD</fullName>
    </submittedName>
</protein>
<feature type="chain" id="PRO_5046822093" evidence="1">
    <location>
        <begin position="21"/>
        <end position="190"/>
    </location>
</feature>
<name>A0ABT2WF48_9BACI</name>
<evidence type="ECO:0000259" key="2">
    <source>
        <dbReference type="Pfam" id="PF17898"/>
    </source>
</evidence>
<evidence type="ECO:0000313" key="3">
    <source>
        <dbReference type="EMBL" id="MCU9594071.1"/>
    </source>
</evidence>